<name>C6BVY5_MARSD</name>
<dbReference type="KEGG" id="dsa:Desal_2128"/>
<organism evidence="2 3">
    <name type="scientific">Maridesulfovibrio salexigens (strain ATCC 14822 / DSM 2638 / NCIMB 8403 / VKM B-1763)</name>
    <name type="common">Desulfovibrio salexigens</name>
    <dbReference type="NCBI Taxonomy" id="526222"/>
    <lineage>
        <taxon>Bacteria</taxon>
        <taxon>Pseudomonadati</taxon>
        <taxon>Thermodesulfobacteriota</taxon>
        <taxon>Desulfovibrionia</taxon>
        <taxon>Desulfovibrionales</taxon>
        <taxon>Desulfovibrionaceae</taxon>
        <taxon>Maridesulfovibrio</taxon>
    </lineage>
</organism>
<dbReference type="Proteomes" id="UP000002601">
    <property type="component" value="Chromosome"/>
</dbReference>
<dbReference type="HOGENOM" id="CLU_1641014_0_0_7"/>
<accession>C6BVY5</accession>
<evidence type="ECO:0000313" key="2">
    <source>
        <dbReference type="EMBL" id="ACS80188.1"/>
    </source>
</evidence>
<dbReference type="EMBL" id="CP001649">
    <property type="protein sequence ID" value="ACS80188.1"/>
    <property type="molecule type" value="Genomic_DNA"/>
</dbReference>
<feature type="transmembrane region" description="Helical" evidence="1">
    <location>
        <begin position="18"/>
        <end position="38"/>
    </location>
</feature>
<keyword evidence="1" id="KW-0812">Transmembrane</keyword>
<evidence type="ECO:0000256" key="1">
    <source>
        <dbReference type="SAM" id="Phobius"/>
    </source>
</evidence>
<dbReference type="AlphaFoldDB" id="C6BVY5"/>
<sequence length="161" mass="17528">MIPIGTILTFIGSGKGKLVLGLAAGLVLIAGFLIWVSVLKFDIAQLQGVVSDRDSDISHLESDIAGYKLQVRNRDTEIGKLKESGNQTARVIAGLKGQLEESKDNARWYRQKHDKAARLLQEARNYPATNSTGVISNEKSRLAAKFINGVLGVRPETAQQN</sequence>
<gene>
    <name evidence="2" type="ordered locus">Desal_2128</name>
</gene>
<keyword evidence="1" id="KW-1133">Transmembrane helix</keyword>
<protein>
    <submittedName>
        <fullName evidence="2">Uncharacterized protein</fullName>
    </submittedName>
</protein>
<keyword evidence="3" id="KW-1185">Reference proteome</keyword>
<keyword evidence="1" id="KW-0472">Membrane</keyword>
<dbReference type="RefSeq" id="WP_015852004.1">
    <property type="nucleotide sequence ID" value="NC_012881.1"/>
</dbReference>
<dbReference type="STRING" id="526222.Desal_2128"/>
<evidence type="ECO:0000313" key="3">
    <source>
        <dbReference type="Proteomes" id="UP000002601"/>
    </source>
</evidence>
<proteinExistence type="predicted"/>
<dbReference type="OrthoDB" id="9892122at2"/>
<reference evidence="2 3" key="1">
    <citation type="submission" date="2009-06" db="EMBL/GenBank/DDBJ databases">
        <title>Complete sequence of Desulfovibrio salexigens DSM 2638.</title>
        <authorList>
            <consortium name="US DOE Joint Genome Institute"/>
            <person name="Lucas S."/>
            <person name="Copeland A."/>
            <person name="Lapidus A."/>
            <person name="Glavina del Rio T."/>
            <person name="Tice H."/>
            <person name="Bruce D."/>
            <person name="Goodwin L."/>
            <person name="Pitluck S."/>
            <person name="Munk A.C."/>
            <person name="Brettin T."/>
            <person name="Detter J.C."/>
            <person name="Han C."/>
            <person name="Tapia R."/>
            <person name="Larimer F."/>
            <person name="Land M."/>
            <person name="Hauser L."/>
            <person name="Kyrpides N."/>
            <person name="Anderson I."/>
            <person name="Wall J.D."/>
            <person name="Arkin A.P."/>
            <person name="Dehal P."/>
            <person name="Chivian D."/>
            <person name="Giles B."/>
            <person name="Hazen T.C."/>
        </authorList>
    </citation>
    <scope>NUCLEOTIDE SEQUENCE [LARGE SCALE GENOMIC DNA]</scope>
    <source>
        <strain evidence="3">ATCC 14822 / DSM 2638 / NCIMB 8403 / VKM B-1763</strain>
    </source>
</reference>